<dbReference type="EMBL" id="WBMW01005339">
    <property type="protein sequence ID" value="NXC49195.1"/>
    <property type="molecule type" value="Genomic_DNA"/>
</dbReference>
<feature type="non-terminal residue" evidence="1">
    <location>
        <position position="1"/>
    </location>
</feature>
<reference evidence="1" key="1">
    <citation type="submission" date="2019-09" db="EMBL/GenBank/DDBJ databases">
        <title>Bird 10,000 Genomes (B10K) Project - Family phase.</title>
        <authorList>
            <person name="Zhang G."/>
        </authorList>
    </citation>
    <scope>NUCLEOTIDE SEQUENCE</scope>
    <source>
        <strain evidence="1">B10K-DU-001-08</strain>
        <tissue evidence="1">Muscle</tissue>
    </source>
</reference>
<sequence>FNPFQMKTWLPSSGQKLDVFIPFVGKLRPLTGRCCQACTPQSWEGFHPALLSPLGFRNIARVSEEDTRFRGWLVRRLCCVLAVWGWKVPTS</sequence>
<dbReference type="OrthoDB" id="5962536at2759"/>
<keyword evidence="1" id="KW-0012">Acyltransferase</keyword>
<comment type="caution">
    <text evidence="1">The sequence shown here is derived from an EMBL/GenBank/DDBJ whole genome shotgun (WGS) entry which is preliminary data.</text>
</comment>
<evidence type="ECO:0000313" key="2">
    <source>
        <dbReference type="Proteomes" id="UP000613066"/>
    </source>
</evidence>
<proteinExistence type="predicted"/>
<evidence type="ECO:0000313" key="1">
    <source>
        <dbReference type="EMBL" id="NXC49195.1"/>
    </source>
</evidence>
<organism evidence="1 2">
    <name type="scientific">Penelope pileata</name>
    <dbReference type="NCBI Taxonomy" id="1118817"/>
    <lineage>
        <taxon>Eukaryota</taxon>
        <taxon>Metazoa</taxon>
        <taxon>Chordata</taxon>
        <taxon>Craniata</taxon>
        <taxon>Vertebrata</taxon>
        <taxon>Euteleostomi</taxon>
        <taxon>Archelosauria</taxon>
        <taxon>Archosauria</taxon>
        <taxon>Dinosauria</taxon>
        <taxon>Saurischia</taxon>
        <taxon>Theropoda</taxon>
        <taxon>Coelurosauria</taxon>
        <taxon>Aves</taxon>
        <taxon>Neognathae</taxon>
        <taxon>Galloanserae</taxon>
        <taxon>Galliformes</taxon>
        <taxon>Cracidae</taxon>
        <taxon>Penelope</taxon>
    </lineage>
</organism>
<feature type="non-terminal residue" evidence="1">
    <location>
        <position position="91"/>
    </location>
</feature>
<keyword evidence="2" id="KW-1185">Reference proteome</keyword>
<accession>A0A851PCV8</accession>
<dbReference type="GO" id="GO:0016746">
    <property type="term" value="F:acyltransferase activity"/>
    <property type="evidence" value="ECO:0007669"/>
    <property type="project" value="UniProtKB-KW"/>
</dbReference>
<protein>
    <submittedName>
        <fullName evidence="1">GPAT2 acyltransferase</fullName>
    </submittedName>
</protein>
<dbReference type="AlphaFoldDB" id="A0A851PCV8"/>
<dbReference type="Proteomes" id="UP000613066">
    <property type="component" value="Unassembled WGS sequence"/>
</dbReference>
<gene>
    <name evidence="1" type="primary">Gpat2_1</name>
    <name evidence="1" type="ORF">PENPIL_R15591</name>
</gene>
<keyword evidence="1" id="KW-0808">Transferase</keyword>
<name>A0A851PCV8_9GALL</name>